<dbReference type="Proteomes" id="UP001403385">
    <property type="component" value="Unassembled WGS sequence"/>
</dbReference>
<name>A0AAW9SM08_9BACT</name>
<keyword evidence="2" id="KW-1185">Reference proteome</keyword>
<comment type="caution">
    <text evidence="1">The sequence shown here is derived from an EMBL/GenBank/DDBJ whole genome shotgun (WGS) entry which is preliminary data.</text>
</comment>
<dbReference type="GO" id="GO:0008237">
    <property type="term" value="F:metallopeptidase activity"/>
    <property type="evidence" value="ECO:0007669"/>
    <property type="project" value="InterPro"/>
</dbReference>
<organism evidence="1 2">
    <name type="scientific">Rapidithrix thailandica</name>
    <dbReference type="NCBI Taxonomy" id="413964"/>
    <lineage>
        <taxon>Bacteria</taxon>
        <taxon>Pseudomonadati</taxon>
        <taxon>Bacteroidota</taxon>
        <taxon>Cytophagia</taxon>
        <taxon>Cytophagales</taxon>
        <taxon>Flammeovirgaceae</taxon>
        <taxon>Rapidithrix</taxon>
    </lineage>
</organism>
<gene>
    <name evidence="1" type="ORF">AAG747_28350</name>
</gene>
<sequence length="690" mass="77560">MFIVSESGNPSNYIQVKPLGLPIDPFVVDFYRSREQADGKYGKGDKSYDGAFGFDRFDEDVAAEGRINEYPKLAGIVQKDKNISGNRDYLCPYLSIWPPNVQGNMNNTKNTVEVVVRLEKGKGFKGKCGKQGTAKLISSDPSSITIDGGPDKSLTLNLDTKESQLPTIKLECLKPFSSEVYITAEISNKVVGKLIIYPNDQRFKTTIQPVYVSFSNNPSTIKSVPTSSIPDIQEAQLKDYLNNKSFNQALIYSEVASTTHHIRLNRGIGLNAFLSTPPGNKTYLSNKNADRQRFNTLVKEEYVRLTRTPQQTAEIAAKQNAYTQSGMYQAVQDFMTEFSRLVNYNTQASTKVDQIRAAQAAHTQQRFTQAWNNPLINNGVNGKYDAYLKAEQRMKALLTQQGVTNETITPTDRLVNSVTKTIYVFYYKDIYASFAESTNSDTSKCVPGYTYRGGGISHIFSSGFSIVDAIVHEVGHGLGLPHTFSEELKSSKVVPERTREEIDQEIKGKKMKIDVLNTKIKSYNDLQHNMQALGMSSLGDYVRFDNLGGDYVSCLAPLSNQQFNTYLSFKNKLQKIQEVILQESNLNLVDLKGAEINPAVKATAHQATQVELVQRQTELTQLQAERKGASKKPHKPNYKPLSETMENYMDYDFDAQGQVVPKFQRKSFYKSQWDIVRNGTMQLRYLTLMP</sequence>
<dbReference type="InterPro" id="IPR024079">
    <property type="entry name" value="MetalloPept_cat_dom_sf"/>
</dbReference>
<accession>A0AAW9SM08</accession>
<evidence type="ECO:0000313" key="1">
    <source>
        <dbReference type="EMBL" id="MEN7551861.1"/>
    </source>
</evidence>
<dbReference type="SUPFAM" id="SSF55486">
    <property type="entry name" value="Metalloproteases ('zincins'), catalytic domain"/>
    <property type="match status" value="2"/>
</dbReference>
<dbReference type="RefSeq" id="WP_346824640.1">
    <property type="nucleotide sequence ID" value="NZ_JBDKWZ010000028.1"/>
</dbReference>
<proteinExistence type="predicted"/>
<protein>
    <submittedName>
        <fullName evidence="1">Uncharacterized protein</fullName>
    </submittedName>
</protein>
<dbReference type="AlphaFoldDB" id="A0AAW9SM08"/>
<dbReference type="Gene3D" id="3.40.390.10">
    <property type="entry name" value="Collagenase (Catalytic Domain)"/>
    <property type="match status" value="1"/>
</dbReference>
<dbReference type="EMBL" id="JBDKWZ010000028">
    <property type="protein sequence ID" value="MEN7551861.1"/>
    <property type="molecule type" value="Genomic_DNA"/>
</dbReference>
<reference evidence="1 2" key="1">
    <citation type="submission" date="2024-04" db="EMBL/GenBank/DDBJ databases">
        <title>Novel genus in family Flammeovirgaceae.</title>
        <authorList>
            <person name="Nguyen T.H."/>
            <person name="Vuong T.Q."/>
            <person name="Le H."/>
            <person name="Kim S.-G."/>
        </authorList>
    </citation>
    <scope>NUCLEOTIDE SEQUENCE [LARGE SCALE GENOMIC DNA]</scope>
    <source>
        <strain evidence="1 2">JCM 23209</strain>
    </source>
</reference>
<evidence type="ECO:0000313" key="2">
    <source>
        <dbReference type="Proteomes" id="UP001403385"/>
    </source>
</evidence>